<dbReference type="Proteomes" id="UP000270620">
    <property type="component" value="Unassembled WGS sequence"/>
</dbReference>
<protein>
    <submittedName>
        <fullName evidence="1">Uncharacterized protein</fullName>
    </submittedName>
</protein>
<dbReference type="RefSeq" id="WP_125466302.1">
    <property type="nucleotide sequence ID" value="NZ_RWBG01000001.1"/>
</dbReference>
<sequence>MKNIPKLYDVTLEEINETLILGIIKSISEKRKFVITPLNIMGESGFPIADQTEVLKNKAKRIKIKRILADLNTQGIIEKRVSKQDYLGMKETAYNLI</sequence>
<dbReference type="OrthoDB" id="1264852at2"/>
<evidence type="ECO:0000313" key="2">
    <source>
        <dbReference type="Proteomes" id="UP000270620"/>
    </source>
</evidence>
<organism evidence="1 2">
    <name type="scientific">Mangrovimonas spongiae</name>
    <dbReference type="NCBI Taxonomy" id="2494697"/>
    <lineage>
        <taxon>Bacteria</taxon>
        <taxon>Pseudomonadati</taxon>
        <taxon>Bacteroidota</taxon>
        <taxon>Flavobacteriia</taxon>
        <taxon>Flavobacteriales</taxon>
        <taxon>Flavobacteriaceae</taxon>
        <taxon>Mangrovimonas</taxon>
    </lineage>
</organism>
<keyword evidence="2" id="KW-1185">Reference proteome</keyword>
<dbReference type="AlphaFoldDB" id="A0A428K4H2"/>
<evidence type="ECO:0000313" key="1">
    <source>
        <dbReference type="EMBL" id="RSK41301.1"/>
    </source>
</evidence>
<name>A0A428K4H2_9FLAO</name>
<accession>A0A428K4H2</accession>
<reference evidence="1 2" key="1">
    <citation type="submission" date="2018-12" db="EMBL/GenBank/DDBJ databases">
        <title>Mangrovimonas spongiae sp. nov., a novel member of the genus Mangrovimonas isolated from marine sponge.</title>
        <authorList>
            <person name="Zhuang L."/>
            <person name="Luo L."/>
        </authorList>
    </citation>
    <scope>NUCLEOTIDE SEQUENCE [LARGE SCALE GENOMIC DNA]</scope>
    <source>
        <strain evidence="1 2">HN-E26</strain>
    </source>
</reference>
<proteinExistence type="predicted"/>
<gene>
    <name evidence="1" type="ORF">EJA19_00060</name>
</gene>
<dbReference type="EMBL" id="RWBG01000001">
    <property type="protein sequence ID" value="RSK41301.1"/>
    <property type="molecule type" value="Genomic_DNA"/>
</dbReference>
<comment type="caution">
    <text evidence="1">The sequence shown here is derived from an EMBL/GenBank/DDBJ whole genome shotgun (WGS) entry which is preliminary data.</text>
</comment>